<organism evidence="2 3">
    <name type="scientific">Mycena metata</name>
    <dbReference type="NCBI Taxonomy" id="1033252"/>
    <lineage>
        <taxon>Eukaryota</taxon>
        <taxon>Fungi</taxon>
        <taxon>Dikarya</taxon>
        <taxon>Basidiomycota</taxon>
        <taxon>Agaricomycotina</taxon>
        <taxon>Agaricomycetes</taxon>
        <taxon>Agaricomycetidae</taxon>
        <taxon>Agaricales</taxon>
        <taxon>Marasmiineae</taxon>
        <taxon>Mycenaceae</taxon>
        <taxon>Mycena</taxon>
    </lineage>
</organism>
<evidence type="ECO:0000256" key="1">
    <source>
        <dbReference type="SAM" id="SignalP"/>
    </source>
</evidence>
<evidence type="ECO:0000313" key="2">
    <source>
        <dbReference type="EMBL" id="KAJ7736416.1"/>
    </source>
</evidence>
<keyword evidence="3" id="KW-1185">Reference proteome</keyword>
<dbReference type="EMBL" id="JARKIB010000121">
    <property type="protein sequence ID" value="KAJ7736416.1"/>
    <property type="molecule type" value="Genomic_DNA"/>
</dbReference>
<accession>A0AAD7I7B6</accession>
<comment type="caution">
    <text evidence="2">The sequence shown here is derived from an EMBL/GenBank/DDBJ whole genome shotgun (WGS) entry which is preliminary data.</text>
</comment>
<proteinExistence type="predicted"/>
<protein>
    <recommendedName>
        <fullName evidence="4">F-box domain-containing protein</fullName>
    </recommendedName>
</protein>
<keyword evidence="1" id="KW-0732">Signal</keyword>
<evidence type="ECO:0008006" key="4">
    <source>
        <dbReference type="Google" id="ProtNLM"/>
    </source>
</evidence>
<dbReference type="AlphaFoldDB" id="A0AAD7I7B6"/>
<reference evidence="2" key="1">
    <citation type="submission" date="2023-03" db="EMBL/GenBank/DDBJ databases">
        <title>Massive genome expansion in bonnet fungi (Mycena s.s.) driven by repeated elements and novel gene families across ecological guilds.</title>
        <authorList>
            <consortium name="Lawrence Berkeley National Laboratory"/>
            <person name="Harder C.B."/>
            <person name="Miyauchi S."/>
            <person name="Viragh M."/>
            <person name="Kuo A."/>
            <person name="Thoen E."/>
            <person name="Andreopoulos B."/>
            <person name="Lu D."/>
            <person name="Skrede I."/>
            <person name="Drula E."/>
            <person name="Henrissat B."/>
            <person name="Morin E."/>
            <person name="Kohler A."/>
            <person name="Barry K."/>
            <person name="LaButti K."/>
            <person name="Morin E."/>
            <person name="Salamov A."/>
            <person name="Lipzen A."/>
            <person name="Mereny Z."/>
            <person name="Hegedus B."/>
            <person name="Baldrian P."/>
            <person name="Stursova M."/>
            <person name="Weitz H."/>
            <person name="Taylor A."/>
            <person name="Grigoriev I.V."/>
            <person name="Nagy L.G."/>
            <person name="Martin F."/>
            <person name="Kauserud H."/>
        </authorList>
    </citation>
    <scope>NUCLEOTIDE SEQUENCE</scope>
    <source>
        <strain evidence="2">CBHHK182m</strain>
    </source>
</reference>
<feature type="signal peptide" evidence="1">
    <location>
        <begin position="1"/>
        <end position="23"/>
    </location>
</feature>
<name>A0AAD7I7B6_9AGAR</name>
<feature type="chain" id="PRO_5041947781" description="F-box domain-containing protein" evidence="1">
    <location>
        <begin position="24"/>
        <end position="343"/>
    </location>
</feature>
<evidence type="ECO:0000313" key="3">
    <source>
        <dbReference type="Proteomes" id="UP001215598"/>
    </source>
</evidence>
<sequence length="343" mass="39654">MSALQRLADVLLASVHLALYVRTLHLIQPGLYKPCAWMQSDILPKILPVFPNLESLNIRIYNWDPEYLHTNCEEAIYDLIRRSSLSSITLKDARMRTNTQLLSLLQCLPFSLQSASFVTVFADNWYHDDSNNASAELCKLRSLHLDSYAPMLLHWAIRTVDPTCLRHLQTTVDEDTINVVQQLLDDAVCVETYHLCFRSNFSHAESPNLENMQGLRTLEVSVELDWDEIEEAEEEDGEGRHNPLNDAMRSLNTAPHVEHLILNLNIWNPDQLFHFMGSYEVRSTSFEDFGEDRQALRDVVVRIRSRYNGYEALQRGIRHVEGAFHWLHERGMLTVIVVRPQDD</sequence>
<dbReference type="Proteomes" id="UP001215598">
    <property type="component" value="Unassembled WGS sequence"/>
</dbReference>
<gene>
    <name evidence="2" type="ORF">B0H16DRAFT_1730756</name>
</gene>